<proteinExistence type="predicted"/>
<gene>
    <name evidence="1" type="ORF">HHUSO_G35788</name>
</gene>
<keyword evidence="2" id="KW-1185">Reference proteome</keyword>
<name>A0ABR0Y377_HUSHU</name>
<dbReference type="EMBL" id="JAHFZB010000052">
    <property type="protein sequence ID" value="KAK6466951.1"/>
    <property type="molecule type" value="Genomic_DNA"/>
</dbReference>
<evidence type="ECO:0000313" key="1">
    <source>
        <dbReference type="EMBL" id="KAK6466951.1"/>
    </source>
</evidence>
<dbReference type="Proteomes" id="UP001369086">
    <property type="component" value="Unassembled WGS sequence"/>
</dbReference>
<accession>A0ABR0Y377</accession>
<reference evidence="1 2" key="1">
    <citation type="submission" date="2021-05" db="EMBL/GenBank/DDBJ databases">
        <authorList>
            <person name="Zahm M."/>
            <person name="Klopp C."/>
            <person name="Cabau C."/>
            <person name="Kuhl H."/>
            <person name="Suciu R."/>
            <person name="Ciorpac M."/>
            <person name="Holostenco D."/>
            <person name="Gessner J."/>
            <person name="Wuertz S."/>
            <person name="Hohne C."/>
            <person name="Stock M."/>
            <person name="Gislard M."/>
            <person name="Lluch J."/>
            <person name="Milhes M."/>
            <person name="Lampietro C."/>
            <person name="Lopez Roques C."/>
            <person name="Donnadieu C."/>
            <person name="Du K."/>
            <person name="Schartl M."/>
            <person name="Guiguen Y."/>
        </authorList>
    </citation>
    <scope>NUCLEOTIDE SEQUENCE [LARGE SCALE GENOMIC DNA]</scope>
    <source>
        <strain evidence="1">Hh-F2</strain>
        <tissue evidence="1">Blood</tissue>
    </source>
</reference>
<comment type="caution">
    <text evidence="1">The sequence shown here is derived from an EMBL/GenBank/DDBJ whole genome shotgun (WGS) entry which is preliminary data.</text>
</comment>
<evidence type="ECO:0000313" key="2">
    <source>
        <dbReference type="Proteomes" id="UP001369086"/>
    </source>
</evidence>
<organism evidence="1 2">
    <name type="scientific">Huso huso</name>
    <name type="common">Beluga</name>
    <name type="synonym">Acipenser huso</name>
    <dbReference type="NCBI Taxonomy" id="61971"/>
    <lineage>
        <taxon>Eukaryota</taxon>
        <taxon>Metazoa</taxon>
        <taxon>Chordata</taxon>
        <taxon>Craniata</taxon>
        <taxon>Vertebrata</taxon>
        <taxon>Euteleostomi</taxon>
        <taxon>Actinopterygii</taxon>
        <taxon>Chondrostei</taxon>
        <taxon>Acipenseriformes</taxon>
        <taxon>Acipenseridae</taxon>
        <taxon>Huso</taxon>
    </lineage>
</organism>
<protein>
    <submittedName>
        <fullName evidence="1">Uncharacterized protein</fullName>
    </submittedName>
</protein>
<sequence length="88" mass="9563">MRGRFAVLENIQRDPILKTCLSAAQSGSRRVRNPLLSPSLAELWGEAPLAAVSSEDLQTSSVQTVVPTNERLQIIKLQPRSPAGSQQP</sequence>